<evidence type="ECO:0000313" key="1">
    <source>
        <dbReference type="EMBL" id="MBW8189843.1"/>
    </source>
</evidence>
<protein>
    <submittedName>
        <fullName evidence="1">Uncharacterized protein</fullName>
    </submittedName>
</protein>
<gene>
    <name evidence="1" type="ORF">K0504_02250</name>
</gene>
<dbReference type="EMBL" id="JAHZSS010000002">
    <property type="protein sequence ID" value="MBW8189843.1"/>
    <property type="molecule type" value="Genomic_DNA"/>
</dbReference>
<dbReference type="PROSITE" id="PS51257">
    <property type="entry name" value="PROKAR_LIPOPROTEIN"/>
    <property type="match status" value="1"/>
</dbReference>
<accession>A0ABS7EBY5</accession>
<keyword evidence="2" id="KW-1185">Reference proteome</keyword>
<dbReference type="RefSeq" id="WP_220102530.1">
    <property type="nucleotide sequence ID" value="NZ_JAHZSS010000002.1"/>
</dbReference>
<proteinExistence type="predicted"/>
<name>A0ABS7EBY5_9GAMM</name>
<reference evidence="1" key="1">
    <citation type="submission" date="2021-07" db="EMBL/GenBank/DDBJ databases">
        <title>Neiella marina sp. nov., isolated from the intestinal content of sea cucumber Apostichopus japonicus.</title>
        <authorList>
            <person name="Bai X."/>
        </authorList>
    </citation>
    <scope>NUCLEOTIDE SEQUENCE</scope>
    <source>
        <strain evidence="1">126</strain>
    </source>
</reference>
<organism evidence="1 2">
    <name type="scientific">Neiella holothuriorum</name>
    <dbReference type="NCBI Taxonomy" id="2870530"/>
    <lineage>
        <taxon>Bacteria</taxon>
        <taxon>Pseudomonadati</taxon>
        <taxon>Pseudomonadota</taxon>
        <taxon>Gammaproteobacteria</taxon>
        <taxon>Alteromonadales</taxon>
        <taxon>Echinimonadaceae</taxon>
        <taxon>Neiella</taxon>
    </lineage>
</organism>
<comment type="caution">
    <text evidence="1">The sequence shown here is derived from an EMBL/GenBank/DDBJ whole genome shotgun (WGS) entry which is preliminary data.</text>
</comment>
<evidence type="ECO:0000313" key="2">
    <source>
        <dbReference type="Proteomes" id="UP001166251"/>
    </source>
</evidence>
<sequence>MAVKISIHLLYGAAAFILLGCDHPRQPEQLPEQPEESLQVGASLNQKLVLVQADMPQQTLVAVLNSEADFQFT</sequence>
<dbReference type="Proteomes" id="UP001166251">
    <property type="component" value="Unassembled WGS sequence"/>
</dbReference>